<name>A0A3S9P8W8_9BACT</name>
<keyword evidence="6" id="KW-0732">Signal</keyword>
<evidence type="ECO:0000256" key="6">
    <source>
        <dbReference type="SAM" id="SignalP"/>
    </source>
</evidence>
<dbReference type="GO" id="GO:0015562">
    <property type="term" value="F:efflux transmembrane transporter activity"/>
    <property type="evidence" value="ECO:0007669"/>
    <property type="project" value="InterPro"/>
</dbReference>
<dbReference type="InterPro" id="IPR051906">
    <property type="entry name" value="TolC-like"/>
</dbReference>
<evidence type="ECO:0000256" key="5">
    <source>
        <dbReference type="ARBA" id="ARBA00023237"/>
    </source>
</evidence>
<organism evidence="7 8">
    <name type="scientific">Flammeovirga pectinis</name>
    <dbReference type="NCBI Taxonomy" id="2494373"/>
    <lineage>
        <taxon>Bacteria</taxon>
        <taxon>Pseudomonadati</taxon>
        <taxon>Bacteroidota</taxon>
        <taxon>Cytophagia</taxon>
        <taxon>Cytophagales</taxon>
        <taxon>Flammeovirgaceae</taxon>
        <taxon>Flammeovirga</taxon>
    </lineage>
</organism>
<dbReference type="AlphaFoldDB" id="A0A3S9P8W8"/>
<sequence>MVSLQAWITQLQRKRNSMKRIFSYLLCVLSLSFISQGLAQDVEADSTIKKLTLDDLYQMIMVYHPVAQQAELLSAQGQMQIRLGKGYFDPKLESKYDQKVFKNNEYYQKWNSYAKIPLWAGNINVGYERNDGYKLNPENDTDGGNGLMYIGLELPVLKGLLMDERRAALKKSHAMQKLAEADQIKLINKLILQIAKDYWEWYYTYHQYRLALEGYELAQFRMESVDERIRQGDLATVDGVEAKITIQQREINLRMAQMDLQKARLVLSNHMWTDEGKPLELLPEILPEELKVEILPSVDQLIIEANIAHPDIIGLQAKNSILAIDQRMAKEAVKPELNLKYNYLGTTPVSGWEYGLGENYKFGATFSMPLFLRKERAKLQMSKLKIQDNELSMIMKKREVSNNIRRAFIAVENYVELTDMQQEMSVNYQILLQGEADKFEAGESTVFYMNVREGKLLEAETKLFKMKAEYAKSVAELNWTAGVPPVMK</sequence>
<dbReference type="OrthoDB" id="581172at2"/>
<dbReference type="GO" id="GO:0015288">
    <property type="term" value="F:porin activity"/>
    <property type="evidence" value="ECO:0007669"/>
    <property type="project" value="TreeGrafter"/>
</dbReference>
<evidence type="ECO:0000313" key="8">
    <source>
        <dbReference type="Proteomes" id="UP000267268"/>
    </source>
</evidence>
<feature type="chain" id="PRO_5019154749" evidence="6">
    <location>
        <begin position="40"/>
        <end position="488"/>
    </location>
</feature>
<reference evidence="7 8" key="1">
    <citation type="submission" date="2018-12" db="EMBL/GenBank/DDBJ databases">
        <title>Flammeovirga pectinis sp. nov., isolated from the gut of the Korean scallop, Patinopecten yessoensis.</title>
        <authorList>
            <person name="Bae J.-W."/>
            <person name="Jeong Y.-S."/>
            <person name="Kang W."/>
        </authorList>
    </citation>
    <scope>NUCLEOTIDE SEQUENCE [LARGE SCALE GENOMIC DNA]</scope>
    <source>
        <strain evidence="7 8">L12M1</strain>
    </source>
</reference>
<keyword evidence="2" id="KW-1134">Transmembrane beta strand</keyword>
<dbReference type="PANTHER" id="PTHR30026">
    <property type="entry name" value="OUTER MEMBRANE PROTEIN TOLC"/>
    <property type="match status" value="1"/>
</dbReference>
<evidence type="ECO:0000256" key="1">
    <source>
        <dbReference type="ARBA" id="ARBA00004442"/>
    </source>
</evidence>
<keyword evidence="3" id="KW-0812">Transmembrane</keyword>
<feature type="signal peptide" evidence="6">
    <location>
        <begin position="1"/>
        <end position="39"/>
    </location>
</feature>
<evidence type="ECO:0000256" key="2">
    <source>
        <dbReference type="ARBA" id="ARBA00022452"/>
    </source>
</evidence>
<evidence type="ECO:0000256" key="3">
    <source>
        <dbReference type="ARBA" id="ARBA00022692"/>
    </source>
</evidence>
<dbReference type="GO" id="GO:0009279">
    <property type="term" value="C:cell outer membrane"/>
    <property type="evidence" value="ECO:0007669"/>
    <property type="project" value="UniProtKB-SubCell"/>
</dbReference>
<accession>A0A3S9P8W8</accession>
<protein>
    <submittedName>
        <fullName evidence="7">TolC family protein</fullName>
    </submittedName>
</protein>
<dbReference type="EMBL" id="CP034563">
    <property type="protein sequence ID" value="AZQ64636.1"/>
    <property type="molecule type" value="Genomic_DNA"/>
</dbReference>
<dbReference type="Proteomes" id="UP000267268">
    <property type="component" value="Chromosome 2"/>
</dbReference>
<dbReference type="GO" id="GO:1990281">
    <property type="term" value="C:efflux pump complex"/>
    <property type="evidence" value="ECO:0007669"/>
    <property type="project" value="TreeGrafter"/>
</dbReference>
<keyword evidence="8" id="KW-1185">Reference proteome</keyword>
<dbReference type="SUPFAM" id="SSF56954">
    <property type="entry name" value="Outer membrane efflux proteins (OEP)"/>
    <property type="match status" value="1"/>
</dbReference>
<evidence type="ECO:0000313" key="7">
    <source>
        <dbReference type="EMBL" id="AZQ64636.1"/>
    </source>
</evidence>
<dbReference type="Gene3D" id="1.20.1600.10">
    <property type="entry name" value="Outer membrane efflux proteins (OEP)"/>
    <property type="match status" value="1"/>
</dbReference>
<evidence type="ECO:0000256" key="4">
    <source>
        <dbReference type="ARBA" id="ARBA00023136"/>
    </source>
</evidence>
<dbReference type="KEGG" id="fll:EI427_20650"/>
<comment type="subcellular location">
    <subcellularLocation>
        <location evidence="1">Cell outer membrane</location>
    </subcellularLocation>
</comment>
<dbReference type="PANTHER" id="PTHR30026:SF20">
    <property type="entry name" value="OUTER MEMBRANE PROTEIN TOLC"/>
    <property type="match status" value="1"/>
</dbReference>
<keyword evidence="4" id="KW-0472">Membrane</keyword>
<keyword evidence="5" id="KW-0998">Cell outer membrane</keyword>
<proteinExistence type="predicted"/>
<gene>
    <name evidence="7" type="ORF">EI427_20650</name>
</gene>